<dbReference type="AlphaFoldDB" id="A0A6A3CCV3"/>
<dbReference type="EMBL" id="VEPZ02000429">
    <property type="protein sequence ID" value="KAE8725278.1"/>
    <property type="molecule type" value="Genomic_DNA"/>
</dbReference>
<dbReference type="InterPro" id="IPR002933">
    <property type="entry name" value="Peptidase_M20"/>
</dbReference>
<accession>A0A6A3CCV3</accession>
<dbReference type="GO" id="GO:0016787">
    <property type="term" value="F:hydrolase activity"/>
    <property type="evidence" value="ECO:0007669"/>
    <property type="project" value="UniProtKB-KW"/>
</dbReference>
<evidence type="ECO:0000313" key="2">
    <source>
        <dbReference type="Proteomes" id="UP000436088"/>
    </source>
</evidence>
<comment type="caution">
    <text evidence="1">The sequence shown here is derived from an EMBL/GenBank/DDBJ whole genome shotgun (WGS) entry which is preliminary data.</text>
</comment>
<dbReference type="Gene3D" id="3.40.630.10">
    <property type="entry name" value="Zn peptidases"/>
    <property type="match status" value="1"/>
</dbReference>
<gene>
    <name evidence="1" type="ORF">F3Y22_tig00009003pilonHSYRG00009</name>
</gene>
<reference evidence="1" key="1">
    <citation type="submission" date="2019-09" db="EMBL/GenBank/DDBJ databases">
        <title>Draft genome information of white flower Hibiscus syriacus.</title>
        <authorList>
            <person name="Kim Y.-M."/>
        </authorList>
    </citation>
    <scope>NUCLEOTIDE SEQUENCE [LARGE SCALE GENOMIC DNA]</scope>
    <source>
        <strain evidence="1">YM2019G1</strain>
    </source>
</reference>
<organism evidence="1 2">
    <name type="scientific">Hibiscus syriacus</name>
    <name type="common">Rose of Sharon</name>
    <dbReference type="NCBI Taxonomy" id="106335"/>
    <lineage>
        <taxon>Eukaryota</taxon>
        <taxon>Viridiplantae</taxon>
        <taxon>Streptophyta</taxon>
        <taxon>Embryophyta</taxon>
        <taxon>Tracheophyta</taxon>
        <taxon>Spermatophyta</taxon>
        <taxon>Magnoliopsida</taxon>
        <taxon>eudicotyledons</taxon>
        <taxon>Gunneridae</taxon>
        <taxon>Pentapetalae</taxon>
        <taxon>rosids</taxon>
        <taxon>malvids</taxon>
        <taxon>Malvales</taxon>
        <taxon>Malvaceae</taxon>
        <taxon>Malvoideae</taxon>
        <taxon>Hibiscus</taxon>
    </lineage>
</organism>
<dbReference type="Proteomes" id="UP000436088">
    <property type="component" value="Unassembled WGS sequence"/>
</dbReference>
<dbReference type="InterPro" id="IPR036264">
    <property type="entry name" value="Bact_exopeptidase_dim_dom"/>
</dbReference>
<dbReference type="Gene3D" id="3.30.70.360">
    <property type="match status" value="1"/>
</dbReference>
<dbReference type="Pfam" id="PF01546">
    <property type="entry name" value="Peptidase_M20"/>
    <property type="match status" value="1"/>
</dbReference>
<dbReference type="SUPFAM" id="SSF55031">
    <property type="entry name" value="Bacterial exopeptidase dimerisation domain"/>
    <property type="match status" value="1"/>
</dbReference>
<sequence>MAKCTDVATMLTHRAHTNMLLGVAMLLNQRKDTLKGTVRLLFHPTEEGRADASRMIKDGALGDSEAIFGMHVDFTTPIGSIGLLSGPLLAATSIFEAKTEGVGGHAAEPHSAVDPMLAASFAILALQQLTCREADPLHSFVCYLHQRWIVVQCDPIVLVADNHENHDFQLIVRELLA</sequence>
<proteinExistence type="predicted"/>
<evidence type="ECO:0000313" key="1">
    <source>
        <dbReference type="EMBL" id="KAE8725278.1"/>
    </source>
</evidence>
<dbReference type="PANTHER" id="PTHR11014:SF140">
    <property type="entry name" value="IAA-AMINO ACID HYDROLASE ILR1-LIKE 3"/>
    <property type="match status" value="1"/>
</dbReference>
<name>A0A6A3CCV3_HIBSY</name>
<keyword evidence="2" id="KW-1185">Reference proteome</keyword>
<protein>
    <submittedName>
        <fullName evidence="1">IAA-amino acid hydrolase ILR1-like 5</fullName>
    </submittedName>
</protein>
<dbReference type="InterPro" id="IPR017439">
    <property type="entry name" value="Amidohydrolase"/>
</dbReference>
<dbReference type="PANTHER" id="PTHR11014">
    <property type="entry name" value="PEPTIDASE M20 FAMILY MEMBER"/>
    <property type="match status" value="1"/>
</dbReference>
<dbReference type="SUPFAM" id="SSF53187">
    <property type="entry name" value="Zn-dependent exopeptidases"/>
    <property type="match status" value="1"/>
</dbReference>